<gene>
    <name evidence="2" type="ORF">BDK92_1870</name>
</gene>
<evidence type="ECO:0000259" key="1">
    <source>
        <dbReference type="Pfam" id="PF11645"/>
    </source>
</evidence>
<dbReference type="AlphaFoldDB" id="A0A495JFB2"/>
<feature type="domain" description="PD(D/E)XK endonuclease" evidence="1">
    <location>
        <begin position="123"/>
        <end position="222"/>
    </location>
</feature>
<proteinExistence type="predicted"/>
<dbReference type="RefSeq" id="WP_147456948.1">
    <property type="nucleotide sequence ID" value="NZ_RBKT01000001.1"/>
</dbReference>
<sequence length="238" mass="26853">MTLAVPVGGKTFNSLRERAETIGLDYSHLYGNGQRRPIIAAVSDDRLRELVPRCRSWNHLASEIGYSNSRGGGWRDRLAERIKTLGLSTEHFRGRGFNGLVPFANEPEFTSEPTAERLRVAATGKAIAWFSERGYVVSLPVEPAVYDLIVDSRDRLDRVQVKSSTAASRRVNFSRTVYDNQHPGRVSTGYIRNAPYEPGEIDYFFVVLVDGSMYLLPYSVIGRRVSAIMGQRYEEFRV</sequence>
<dbReference type="InterPro" id="IPR011856">
    <property type="entry name" value="tRNA_endonuc-like_dom_sf"/>
</dbReference>
<reference evidence="2 3" key="1">
    <citation type="submission" date="2018-10" db="EMBL/GenBank/DDBJ databases">
        <title>Sequencing the genomes of 1000 actinobacteria strains.</title>
        <authorList>
            <person name="Klenk H.-P."/>
        </authorList>
    </citation>
    <scope>NUCLEOTIDE SEQUENCE [LARGE SCALE GENOMIC DNA]</scope>
    <source>
        <strain evidence="2 3">DSM 45175</strain>
    </source>
</reference>
<dbReference type="Proteomes" id="UP000277671">
    <property type="component" value="Unassembled WGS sequence"/>
</dbReference>
<evidence type="ECO:0000313" key="3">
    <source>
        <dbReference type="Proteomes" id="UP000277671"/>
    </source>
</evidence>
<dbReference type="EMBL" id="RBKT01000001">
    <property type="protein sequence ID" value="RKR87587.1"/>
    <property type="molecule type" value="Genomic_DNA"/>
</dbReference>
<keyword evidence="3" id="KW-1185">Reference proteome</keyword>
<protein>
    <recommendedName>
        <fullName evidence="1">PD(D/E)XK endonuclease domain-containing protein</fullName>
    </recommendedName>
</protein>
<organism evidence="2 3">
    <name type="scientific">Micromonospora pisi</name>
    <dbReference type="NCBI Taxonomy" id="589240"/>
    <lineage>
        <taxon>Bacteria</taxon>
        <taxon>Bacillati</taxon>
        <taxon>Actinomycetota</taxon>
        <taxon>Actinomycetes</taxon>
        <taxon>Micromonosporales</taxon>
        <taxon>Micromonosporaceae</taxon>
        <taxon>Micromonospora</taxon>
    </lineage>
</organism>
<accession>A0A495JFB2</accession>
<dbReference type="OrthoDB" id="3357452at2"/>
<dbReference type="InterPro" id="IPR021671">
    <property type="entry name" value="PD(D/E)XK_Endonuc"/>
</dbReference>
<dbReference type="GO" id="GO:0003676">
    <property type="term" value="F:nucleic acid binding"/>
    <property type="evidence" value="ECO:0007669"/>
    <property type="project" value="InterPro"/>
</dbReference>
<dbReference type="Pfam" id="PF11645">
    <property type="entry name" value="PDDEXK_5"/>
    <property type="match status" value="1"/>
</dbReference>
<dbReference type="Gene3D" id="3.40.1350.10">
    <property type="match status" value="1"/>
</dbReference>
<evidence type="ECO:0000313" key="2">
    <source>
        <dbReference type="EMBL" id="RKR87587.1"/>
    </source>
</evidence>
<comment type="caution">
    <text evidence="2">The sequence shown here is derived from an EMBL/GenBank/DDBJ whole genome shotgun (WGS) entry which is preliminary data.</text>
</comment>
<name>A0A495JFB2_9ACTN</name>